<accession>A0A0E9VR44</accession>
<protein>
    <submittedName>
        <fullName evidence="1">Uncharacterized protein</fullName>
    </submittedName>
</protein>
<reference evidence="1" key="2">
    <citation type="journal article" date="2015" name="Fish Shellfish Immunol.">
        <title>Early steps in the European eel (Anguilla anguilla)-Vibrio vulnificus interaction in the gills: Role of the RtxA13 toxin.</title>
        <authorList>
            <person name="Callol A."/>
            <person name="Pajuelo D."/>
            <person name="Ebbesson L."/>
            <person name="Teles M."/>
            <person name="MacKenzie S."/>
            <person name="Amaro C."/>
        </authorList>
    </citation>
    <scope>NUCLEOTIDE SEQUENCE</scope>
</reference>
<sequence>MLEISRICSCPSLSPLVPPCGWPYSGCCFCHP</sequence>
<reference evidence="1" key="1">
    <citation type="submission" date="2014-11" db="EMBL/GenBank/DDBJ databases">
        <authorList>
            <person name="Amaro Gonzalez C."/>
        </authorList>
    </citation>
    <scope>NUCLEOTIDE SEQUENCE</scope>
</reference>
<dbReference type="EMBL" id="GBXM01028095">
    <property type="protein sequence ID" value="JAH80482.1"/>
    <property type="molecule type" value="Transcribed_RNA"/>
</dbReference>
<proteinExistence type="predicted"/>
<evidence type="ECO:0000313" key="1">
    <source>
        <dbReference type="EMBL" id="JAH80482.1"/>
    </source>
</evidence>
<organism evidence="1">
    <name type="scientific">Anguilla anguilla</name>
    <name type="common">European freshwater eel</name>
    <name type="synonym">Muraena anguilla</name>
    <dbReference type="NCBI Taxonomy" id="7936"/>
    <lineage>
        <taxon>Eukaryota</taxon>
        <taxon>Metazoa</taxon>
        <taxon>Chordata</taxon>
        <taxon>Craniata</taxon>
        <taxon>Vertebrata</taxon>
        <taxon>Euteleostomi</taxon>
        <taxon>Actinopterygii</taxon>
        <taxon>Neopterygii</taxon>
        <taxon>Teleostei</taxon>
        <taxon>Anguilliformes</taxon>
        <taxon>Anguillidae</taxon>
        <taxon>Anguilla</taxon>
    </lineage>
</organism>
<name>A0A0E9VR44_ANGAN</name>
<dbReference type="AlphaFoldDB" id="A0A0E9VR44"/>